<comment type="similarity">
    <text evidence="3 7">Belongs to the IspD/TarI cytidylyltransferase family. IspD subfamily.</text>
</comment>
<evidence type="ECO:0000256" key="1">
    <source>
        <dbReference type="ARBA" id="ARBA00001282"/>
    </source>
</evidence>
<dbReference type="InterPro" id="IPR050088">
    <property type="entry name" value="IspD/TarI_cytidylyltransf_bact"/>
</dbReference>
<keyword evidence="4 7" id="KW-0808">Transferase</keyword>
<sequence length="238" mass="25583">MAINKAPATGLWAVVPAAGQGTRFGAELPKQYLKLNGKAVIEHSLDALLGCCEIRGVAVALKADDPIFAELACATNPIVRRITGGAERAESVELALASLSEAQDGDWILVHDAARPCLSQRDIQMLLAKGRAHPVGALLAAPVVDTMKRATDQTEVAETVDRQVLWRALTPQLFRYGALRDALKYCREQGLPVTDEASAMEHCGLQPLLVQGSHRNIKITYPDDLLIAEVFLAGANND</sequence>
<feature type="site" description="Positions MEP for the nucleophilic attack" evidence="7">
    <location>
        <position position="218"/>
    </location>
</feature>
<comment type="caution">
    <text evidence="8">The sequence shown here is derived from an EMBL/GenBank/DDBJ whole genome shotgun (WGS) entry which is preliminary data.</text>
</comment>
<dbReference type="InterPro" id="IPR029044">
    <property type="entry name" value="Nucleotide-diphossugar_trans"/>
</dbReference>
<comment type="catalytic activity">
    <reaction evidence="1 7">
        <text>2-C-methyl-D-erythritol 4-phosphate + CTP + H(+) = 4-CDP-2-C-methyl-D-erythritol + diphosphate</text>
        <dbReference type="Rhea" id="RHEA:13429"/>
        <dbReference type="ChEBI" id="CHEBI:15378"/>
        <dbReference type="ChEBI" id="CHEBI:33019"/>
        <dbReference type="ChEBI" id="CHEBI:37563"/>
        <dbReference type="ChEBI" id="CHEBI:57823"/>
        <dbReference type="ChEBI" id="CHEBI:58262"/>
        <dbReference type="EC" id="2.7.7.60"/>
    </reaction>
</comment>
<dbReference type="CDD" id="cd02516">
    <property type="entry name" value="CDP-ME_synthetase"/>
    <property type="match status" value="1"/>
</dbReference>
<dbReference type="Gene3D" id="3.90.550.10">
    <property type="entry name" value="Spore Coat Polysaccharide Biosynthesis Protein SpsA, Chain A"/>
    <property type="match status" value="1"/>
</dbReference>
<reference evidence="8 9" key="1">
    <citation type="journal article" date="2011" name="Int. J. Syst. Evol. Microbiol.">
        <title>Zhongshania antarctica gen. nov., sp. nov. and Zhongshania guokunii sp. nov., gammaproteobacteria respectively isolated from coastal attached (fast) ice and surface seawater of the Antarctic.</title>
        <authorList>
            <person name="Li H.J."/>
            <person name="Zhang X.Y."/>
            <person name="Chen C.X."/>
            <person name="Zhang Y.J."/>
            <person name="Gao Z.M."/>
            <person name="Yu Y."/>
            <person name="Chen X.L."/>
            <person name="Chen B."/>
            <person name="Zhang Y.Z."/>
        </authorList>
    </citation>
    <scope>NUCLEOTIDE SEQUENCE [LARGE SCALE GENOMIC DNA]</scope>
    <source>
        <strain evidence="8 9">ZS6-22T</strain>
    </source>
</reference>
<evidence type="ECO:0000256" key="3">
    <source>
        <dbReference type="ARBA" id="ARBA00009789"/>
    </source>
</evidence>
<dbReference type="RefSeq" id="WP_368379967.1">
    <property type="nucleotide sequence ID" value="NZ_JBFRYA010000001.1"/>
</dbReference>
<proteinExistence type="inferred from homology"/>
<feature type="site" description="Transition state stabilizer" evidence="7">
    <location>
        <position position="30"/>
    </location>
</feature>
<comment type="pathway">
    <text evidence="2 7">Isoprenoid biosynthesis; isopentenyl diphosphate biosynthesis via DXP pathway; isopentenyl diphosphate from 1-deoxy-D-xylulose 5-phosphate: step 2/6.</text>
</comment>
<comment type="function">
    <text evidence="7">Catalyzes the formation of 4-diphosphocytidyl-2-C-methyl-D-erythritol from CTP and 2-C-methyl-D-erythritol 4-phosphate (MEP).</text>
</comment>
<evidence type="ECO:0000256" key="5">
    <source>
        <dbReference type="ARBA" id="ARBA00022695"/>
    </source>
</evidence>
<organism evidence="8 9">
    <name type="scientific">Zhongshania guokunii</name>
    <dbReference type="NCBI Taxonomy" id="641783"/>
    <lineage>
        <taxon>Bacteria</taxon>
        <taxon>Pseudomonadati</taxon>
        <taxon>Pseudomonadota</taxon>
        <taxon>Gammaproteobacteria</taxon>
        <taxon>Cellvibrionales</taxon>
        <taxon>Spongiibacteraceae</taxon>
        <taxon>Zhongshania</taxon>
    </lineage>
</organism>
<dbReference type="InterPro" id="IPR001228">
    <property type="entry name" value="IspD"/>
</dbReference>
<dbReference type="HAMAP" id="MF_00108">
    <property type="entry name" value="IspD"/>
    <property type="match status" value="1"/>
</dbReference>
<name>A0ABV3U182_9GAMM</name>
<gene>
    <name evidence="7 8" type="primary">ispD</name>
    <name evidence="8" type="ORF">AB4876_01965</name>
</gene>
<keyword evidence="6 7" id="KW-0414">Isoprene biosynthesis</keyword>
<dbReference type="EC" id="2.7.7.60" evidence="7"/>
<protein>
    <recommendedName>
        <fullName evidence="7">2-C-methyl-D-erythritol 4-phosphate cytidylyltransferase</fullName>
        <ecNumber evidence="7">2.7.7.60</ecNumber>
    </recommendedName>
    <alternativeName>
        <fullName evidence="7">4-diphosphocytidyl-2C-methyl-D-erythritol synthase</fullName>
    </alternativeName>
    <alternativeName>
        <fullName evidence="7">MEP cytidylyltransferase</fullName>
        <shortName evidence="7">MCT</shortName>
    </alternativeName>
</protein>
<evidence type="ECO:0000256" key="4">
    <source>
        <dbReference type="ARBA" id="ARBA00022679"/>
    </source>
</evidence>
<dbReference type="PROSITE" id="PS01295">
    <property type="entry name" value="ISPD"/>
    <property type="match status" value="1"/>
</dbReference>
<evidence type="ECO:0000313" key="9">
    <source>
        <dbReference type="Proteomes" id="UP001557485"/>
    </source>
</evidence>
<dbReference type="Pfam" id="PF01128">
    <property type="entry name" value="IspD"/>
    <property type="match status" value="1"/>
</dbReference>
<evidence type="ECO:0000256" key="7">
    <source>
        <dbReference type="HAMAP-Rule" id="MF_00108"/>
    </source>
</evidence>
<dbReference type="GO" id="GO:0050518">
    <property type="term" value="F:2-C-methyl-D-erythritol 4-phosphate cytidylyltransferase activity"/>
    <property type="evidence" value="ECO:0007669"/>
    <property type="project" value="UniProtKB-EC"/>
</dbReference>
<dbReference type="InterPro" id="IPR034683">
    <property type="entry name" value="IspD/TarI"/>
</dbReference>
<dbReference type="Proteomes" id="UP001557485">
    <property type="component" value="Unassembled WGS sequence"/>
</dbReference>
<dbReference type="EMBL" id="JBFRYA010000001">
    <property type="protein sequence ID" value="MEX1667657.1"/>
    <property type="molecule type" value="Genomic_DNA"/>
</dbReference>
<evidence type="ECO:0000256" key="6">
    <source>
        <dbReference type="ARBA" id="ARBA00023229"/>
    </source>
</evidence>
<evidence type="ECO:0000313" key="8">
    <source>
        <dbReference type="EMBL" id="MEX1667657.1"/>
    </source>
</evidence>
<keyword evidence="9" id="KW-1185">Reference proteome</keyword>
<dbReference type="PANTHER" id="PTHR32125">
    <property type="entry name" value="2-C-METHYL-D-ERYTHRITOL 4-PHOSPHATE CYTIDYLYLTRANSFERASE, CHLOROPLASTIC"/>
    <property type="match status" value="1"/>
</dbReference>
<feature type="site" description="Transition state stabilizer" evidence="7">
    <location>
        <position position="23"/>
    </location>
</feature>
<keyword evidence="5 7" id="KW-0548">Nucleotidyltransferase</keyword>
<accession>A0ABV3U182</accession>
<feature type="site" description="Positions MEP for the nucleophilic attack" evidence="7">
    <location>
        <position position="162"/>
    </location>
</feature>
<dbReference type="InterPro" id="IPR018294">
    <property type="entry name" value="ISPD_synthase_CS"/>
</dbReference>
<evidence type="ECO:0000256" key="2">
    <source>
        <dbReference type="ARBA" id="ARBA00004787"/>
    </source>
</evidence>
<dbReference type="NCBIfam" id="TIGR00453">
    <property type="entry name" value="ispD"/>
    <property type="match status" value="1"/>
</dbReference>
<dbReference type="PANTHER" id="PTHR32125:SF4">
    <property type="entry name" value="2-C-METHYL-D-ERYTHRITOL 4-PHOSPHATE CYTIDYLYLTRANSFERASE, CHLOROPLASTIC"/>
    <property type="match status" value="1"/>
</dbReference>
<dbReference type="SUPFAM" id="SSF53448">
    <property type="entry name" value="Nucleotide-diphospho-sugar transferases"/>
    <property type="match status" value="1"/>
</dbReference>